<feature type="repeat" description="TPR" evidence="2">
    <location>
        <begin position="672"/>
        <end position="705"/>
    </location>
</feature>
<gene>
    <name evidence="6" type="ORF">WAE96_18810</name>
</gene>
<evidence type="ECO:0000256" key="1">
    <source>
        <dbReference type="ARBA" id="ARBA00022729"/>
    </source>
</evidence>
<sequence>MSKAWLAFFILSYSVFCTFALALPTQKPEQVCATCHQSQVADWQTSHHFHAMEVASDSSILGNFDNASLAYQNQTARFFKKDTGFYIEMPNLTGELTTYAVAYTFGYHPLQQYMFDFGNGHYQFFPFAWDSRNKQQGGQRWFVLHPEQTETDAFHWSQKGQNWNHMCADCHSTDFQKNFDFKSNTFNSTFSAINVSCNACHGDSEQHLKWASGNNKIKNKGFTHAIGQKTPLFQSQADGTMKSVSPLKESKQVTMCATCHGRRSNLADRQGPHDFFNAFQPALLTPELYQVDGQVWDENYVWGSFVQSKMYQAGVTCTNCHNPHSGKLKLQGNLTCTQCHASTTFDTPKHHGHTTNEIGSQCVDCHMPTTTYMQVDARRDHSFKVPRPDLTIKTGVSNACNQCHQDQTASWAVSQIKTWHPNSKHIGKAHFATSFHHADERAPNAAELLTRIAQDKQYSTIVSASALSRMRNTPGNNALVAIARAIKDPSPLKHIAAINAATPYPVTDRWRLFNVLLDSTHHSVRIETARSLAGMLNAPFPNELSKQDKTRLNAALDDYKKSQEFNAERGFSHTNLALLALEMAEPKAAEMHYFDAIKVEPIFMPAYVNLADLYRQQGDESKAQNILKQALSVNHEASDVYYALAMSQIRSSEKQNALKSLENATLFAPENASYLYTYALLLQDQKNIHQAIRYFEKAYAITPTNPDISYSLTQSYIALNQFKQALFYAENLARLLPNDRQIAQMVNQLRMMQGVN</sequence>
<evidence type="ECO:0000313" key="7">
    <source>
        <dbReference type="Proteomes" id="UP001382455"/>
    </source>
</evidence>
<dbReference type="Proteomes" id="UP001382455">
    <property type="component" value="Unassembled WGS sequence"/>
</dbReference>
<evidence type="ECO:0000259" key="4">
    <source>
        <dbReference type="Pfam" id="PF09699"/>
    </source>
</evidence>
<dbReference type="InterPro" id="IPR010177">
    <property type="entry name" value="Paired_CXXCH_1"/>
</dbReference>
<dbReference type="Gene3D" id="1.10.1130.10">
    <property type="entry name" value="Flavocytochrome C3, Chain A"/>
    <property type="match status" value="2"/>
</dbReference>
<dbReference type="InterPro" id="IPR051829">
    <property type="entry name" value="Multiheme_Cytochr_ET"/>
</dbReference>
<evidence type="ECO:0000313" key="6">
    <source>
        <dbReference type="EMBL" id="MEI4551735.1"/>
    </source>
</evidence>
<reference evidence="6 7" key="1">
    <citation type="submission" date="2023-12" db="EMBL/GenBank/DDBJ databases">
        <title>Friends and Foes: Symbiotic and Algicidal bacterial influence on Karenia brevis blooms.</title>
        <authorList>
            <person name="Fei C."/>
            <person name="Mohamed A.R."/>
            <person name="Booker A."/>
            <person name="Arshad M."/>
            <person name="Klass S."/>
            <person name="Ahn S."/>
            <person name="Gilbert P.M."/>
            <person name="Heil C.A."/>
            <person name="Martinez J.M."/>
            <person name="Amin S.A."/>
        </authorList>
    </citation>
    <scope>NUCLEOTIDE SEQUENCE [LARGE SCALE GENOMIC DNA]</scope>
    <source>
        <strain evidence="6 7">CE15</strain>
    </source>
</reference>
<dbReference type="SUPFAM" id="SSF48695">
    <property type="entry name" value="Multiheme cytochromes"/>
    <property type="match status" value="1"/>
</dbReference>
<keyword evidence="2" id="KW-0802">TPR repeat</keyword>
<dbReference type="PROSITE" id="PS50005">
    <property type="entry name" value="TPR"/>
    <property type="match status" value="2"/>
</dbReference>
<dbReference type="Pfam" id="PF13181">
    <property type="entry name" value="TPR_8"/>
    <property type="match status" value="1"/>
</dbReference>
<name>A0ABU8EXN7_9GAMM</name>
<dbReference type="SUPFAM" id="SSF48452">
    <property type="entry name" value="TPR-like"/>
    <property type="match status" value="1"/>
</dbReference>
<comment type="caution">
    <text evidence="6">The sequence shown here is derived from an EMBL/GenBank/DDBJ whole genome shotgun (WGS) entry which is preliminary data.</text>
</comment>
<feature type="domain" description="Cytochrome c-552/4" evidence="5">
    <location>
        <begin position="157"/>
        <end position="202"/>
    </location>
</feature>
<evidence type="ECO:0000256" key="2">
    <source>
        <dbReference type="PROSITE-ProRule" id="PRU00339"/>
    </source>
</evidence>
<feature type="domain" description="Doubled CXXCH motif" evidence="4">
    <location>
        <begin position="316"/>
        <end position="343"/>
    </location>
</feature>
<dbReference type="Gene3D" id="1.25.40.10">
    <property type="entry name" value="Tetratricopeptide repeat domain"/>
    <property type="match status" value="2"/>
</dbReference>
<proteinExistence type="predicted"/>
<dbReference type="Pfam" id="PF14559">
    <property type="entry name" value="TPR_19"/>
    <property type="match status" value="1"/>
</dbReference>
<feature type="chain" id="PRO_5046081796" evidence="3">
    <location>
        <begin position="23"/>
        <end position="756"/>
    </location>
</feature>
<dbReference type="RefSeq" id="WP_336436666.1">
    <property type="nucleotide sequence ID" value="NZ_JBAWKS010000002.1"/>
</dbReference>
<dbReference type="InterPro" id="IPR023155">
    <property type="entry name" value="Cyt_c-552/4"/>
</dbReference>
<dbReference type="PANTHER" id="PTHR35038">
    <property type="entry name" value="DISSIMILATORY SULFITE REDUCTASE SIRA"/>
    <property type="match status" value="1"/>
</dbReference>
<evidence type="ECO:0000259" key="5">
    <source>
        <dbReference type="Pfam" id="PF13435"/>
    </source>
</evidence>
<accession>A0ABU8EXN7</accession>
<keyword evidence="7" id="KW-1185">Reference proteome</keyword>
<keyword evidence="1 3" id="KW-0732">Signal</keyword>
<protein>
    <submittedName>
        <fullName evidence="6">Tetratricopeptide repeat protein</fullName>
    </submittedName>
</protein>
<feature type="signal peptide" evidence="3">
    <location>
        <begin position="1"/>
        <end position="22"/>
    </location>
</feature>
<dbReference type="Pfam" id="PF13435">
    <property type="entry name" value="Cytochrome_C554"/>
    <property type="match status" value="2"/>
</dbReference>
<dbReference type="Pfam" id="PF09699">
    <property type="entry name" value="Paired_CXXCH_1"/>
    <property type="match status" value="1"/>
</dbReference>
<dbReference type="InterPro" id="IPR036280">
    <property type="entry name" value="Multihaem_cyt_sf"/>
</dbReference>
<dbReference type="InterPro" id="IPR019734">
    <property type="entry name" value="TPR_rpt"/>
</dbReference>
<organism evidence="6 7">
    <name type="scientific">Pseudoalteromonas spongiae</name>
    <dbReference type="NCBI Taxonomy" id="298657"/>
    <lineage>
        <taxon>Bacteria</taxon>
        <taxon>Pseudomonadati</taxon>
        <taxon>Pseudomonadota</taxon>
        <taxon>Gammaproteobacteria</taxon>
        <taxon>Alteromonadales</taxon>
        <taxon>Pseudoalteromonadaceae</taxon>
        <taxon>Pseudoalteromonas</taxon>
    </lineage>
</organism>
<dbReference type="EMBL" id="JBAWKS010000002">
    <property type="protein sequence ID" value="MEI4551735.1"/>
    <property type="molecule type" value="Genomic_DNA"/>
</dbReference>
<feature type="repeat" description="TPR" evidence="2">
    <location>
        <begin position="604"/>
        <end position="637"/>
    </location>
</feature>
<evidence type="ECO:0000256" key="3">
    <source>
        <dbReference type="SAM" id="SignalP"/>
    </source>
</evidence>
<dbReference type="SMART" id="SM00028">
    <property type="entry name" value="TPR"/>
    <property type="match status" value="5"/>
</dbReference>
<dbReference type="PANTHER" id="PTHR35038:SF8">
    <property type="entry name" value="C-TYPE POLYHEME CYTOCHROME OMCC"/>
    <property type="match status" value="1"/>
</dbReference>
<feature type="domain" description="Cytochrome c-552/4" evidence="5">
    <location>
        <begin position="31"/>
        <end position="56"/>
    </location>
</feature>
<dbReference type="InterPro" id="IPR011990">
    <property type="entry name" value="TPR-like_helical_dom_sf"/>
</dbReference>